<gene>
    <name evidence="2" type="ORF">SLITO_v1c01570</name>
</gene>
<dbReference type="RefSeq" id="WP_075057920.1">
    <property type="nucleotide sequence ID" value="NZ_CP012357.1"/>
</dbReference>
<dbReference type="Proteomes" id="UP000067476">
    <property type="component" value="Chromosome"/>
</dbReference>
<accession>A0A0K1W0Y4</accession>
<feature type="transmembrane region" description="Helical" evidence="1">
    <location>
        <begin position="69"/>
        <end position="93"/>
    </location>
</feature>
<keyword evidence="3" id="KW-1185">Reference proteome</keyword>
<evidence type="ECO:0000256" key="1">
    <source>
        <dbReference type="SAM" id="Phobius"/>
    </source>
</evidence>
<evidence type="ECO:0000313" key="2">
    <source>
        <dbReference type="EMBL" id="AKX33823.1"/>
    </source>
</evidence>
<dbReference type="STRING" id="216942.SLITO_v1c01570"/>
<reference evidence="2 3" key="1">
    <citation type="journal article" date="2015" name="Genome Announc.">
        <title>Complete Genome Sequence of Spiroplasma litorale TN-1T (DSM 21781), a Bacterium Isolated from a Green-Eyed Horsefly (Tabanus nigrovittatus).</title>
        <authorList>
            <person name="Lo W.S."/>
            <person name="Lai Y.C."/>
            <person name="Lien Y.W."/>
            <person name="Wang T.H."/>
            <person name="Kuo C.H."/>
        </authorList>
    </citation>
    <scope>NUCLEOTIDE SEQUENCE [LARGE SCALE GENOMIC DNA]</scope>
    <source>
        <strain evidence="2 3">TN-1</strain>
    </source>
</reference>
<dbReference type="OrthoDB" id="390366at2"/>
<dbReference type="KEGG" id="sll:SLITO_v1c01570"/>
<organism evidence="2 3">
    <name type="scientific">Spiroplasma litorale</name>
    <dbReference type="NCBI Taxonomy" id="216942"/>
    <lineage>
        <taxon>Bacteria</taxon>
        <taxon>Bacillati</taxon>
        <taxon>Mycoplasmatota</taxon>
        <taxon>Mollicutes</taxon>
        <taxon>Entomoplasmatales</taxon>
        <taxon>Spiroplasmataceae</taxon>
        <taxon>Spiroplasma</taxon>
    </lineage>
</organism>
<keyword evidence="1" id="KW-0472">Membrane</keyword>
<keyword evidence="1" id="KW-1133">Transmembrane helix</keyword>
<proteinExistence type="predicted"/>
<keyword evidence="1" id="KW-0812">Transmembrane</keyword>
<dbReference type="EMBL" id="CP012357">
    <property type="protein sequence ID" value="AKX33823.1"/>
    <property type="molecule type" value="Genomic_DNA"/>
</dbReference>
<sequence>MKKKKIKNSSKYGVYKGNVINSDNIVNEGNLTAEEYKDDFLSIQKTVETADIDDDKDLALKKRNKKNFIVYKVFGYIIIILLLLTILVVILVIK</sequence>
<name>A0A0K1W0Y4_9MOLU</name>
<dbReference type="PATRIC" id="fig|216942.3.peg.157"/>
<protein>
    <submittedName>
        <fullName evidence="2">Uncharacterized protein</fullName>
    </submittedName>
</protein>
<evidence type="ECO:0000313" key="3">
    <source>
        <dbReference type="Proteomes" id="UP000067476"/>
    </source>
</evidence>
<dbReference type="AlphaFoldDB" id="A0A0K1W0Y4"/>